<evidence type="ECO:0000256" key="3">
    <source>
        <dbReference type="PROSITE-ProRule" id="PRU00175"/>
    </source>
</evidence>
<dbReference type="Proteomes" id="UP000694888">
    <property type="component" value="Unplaced"/>
</dbReference>
<evidence type="ECO:0000313" key="7">
    <source>
        <dbReference type="Proteomes" id="UP000694888"/>
    </source>
</evidence>
<dbReference type="InterPro" id="IPR001841">
    <property type="entry name" value="Znf_RING"/>
</dbReference>
<reference evidence="8" key="1">
    <citation type="submission" date="2025-08" db="UniProtKB">
        <authorList>
            <consortium name="RefSeq"/>
        </authorList>
    </citation>
    <scope>IDENTIFICATION</scope>
</reference>
<proteinExistence type="predicted"/>
<dbReference type="PROSITE" id="PS50089">
    <property type="entry name" value="ZF_RING_2"/>
    <property type="match status" value="1"/>
</dbReference>
<evidence type="ECO:0000313" key="8">
    <source>
        <dbReference type="RefSeq" id="XP_005095297.1"/>
    </source>
</evidence>
<keyword evidence="1 3" id="KW-0479">Metal-binding</keyword>
<protein>
    <submittedName>
        <fullName evidence="8">Probable BOI-related E3 ubiquitin-protein ligase 3</fullName>
    </submittedName>
</protein>
<organism evidence="7 8">
    <name type="scientific">Aplysia californica</name>
    <name type="common">California sea hare</name>
    <dbReference type="NCBI Taxonomy" id="6500"/>
    <lineage>
        <taxon>Eukaryota</taxon>
        <taxon>Metazoa</taxon>
        <taxon>Spiralia</taxon>
        <taxon>Lophotrochozoa</taxon>
        <taxon>Mollusca</taxon>
        <taxon>Gastropoda</taxon>
        <taxon>Heterobranchia</taxon>
        <taxon>Euthyneura</taxon>
        <taxon>Tectipleura</taxon>
        <taxon>Aplysiida</taxon>
        <taxon>Aplysioidea</taxon>
        <taxon>Aplysiidae</taxon>
        <taxon>Aplysia</taxon>
    </lineage>
</organism>
<feature type="coiled-coil region" evidence="4">
    <location>
        <begin position="9"/>
        <end position="53"/>
    </location>
</feature>
<keyword evidence="1 3" id="KW-0863">Zinc-finger</keyword>
<dbReference type="Pfam" id="PF13920">
    <property type="entry name" value="zf-C3HC4_3"/>
    <property type="match status" value="1"/>
</dbReference>
<evidence type="ECO:0000259" key="6">
    <source>
        <dbReference type="PROSITE" id="PS50089"/>
    </source>
</evidence>
<evidence type="ECO:0000256" key="5">
    <source>
        <dbReference type="SAM" id="MobiDB-lite"/>
    </source>
</evidence>
<keyword evidence="7" id="KW-1185">Reference proteome</keyword>
<dbReference type="RefSeq" id="XP_005095297.1">
    <property type="nucleotide sequence ID" value="XM_005095240.1"/>
</dbReference>
<sequence>MGKVIEQKDQVIEENLQVIEENLQVIEENRQVIHTKDLQLSMLRQELEEIRERLRPQSAPVGKVEFDSEDKSDDPDVRESQNSSRNEDVNLVTCQMCLDAPMQVLLRPCNHLCCCALCVSKLDGRCPICRQLTTDMEKVYVS</sequence>
<dbReference type="InterPro" id="IPR013083">
    <property type="entry name" value="Znf_RING/FYVE/PHD"/>
</dbReference>
<gene>
    <name evidence="8" type="primary">LOC101848958</name>
</gene>
<evidence type="ECO:0000256" key="4">
    <source>
        <dbReference type="SAM" id="Coils"/>
    </source>
</evidence>
<keyword evidence="2" id="KW-0862">Zinc</keyword>
<name>A0ABM0JJR7_APLCA</name>
<evidence type="ECO:0000256" key="2">
    <source>
        <dbReference type="ARBA" id="ARBA00022833"/>
    </source>
</evidence>
<dbReference type="Gene3D" id="3.30.40.10">
    <property type="entry name" value="Zinc/RING finger domain, C3HC4 (zinc finger)"/>
    <property type="match status" value="1"/>
</dbReference>
<feature type="region of interest" description="Disordered" evidence="5">
    <location>
        <begin position="54"/>
        <end position="85"/>
    </location>
</feature>
<feature type="domain" description="RING-type" evidence="6">
    <location>
        <begin position="94"/>
        <end position="130"/>
    </location>
</feature>
<dbReference type="SUPFAM" id="SSF57850">
    <property type="entry name" value="RING/U-box"/>
    <property type="match status" value="1"/>
</dbReference>
<accession>A0ABM0JJR7</accession>
<evidence type="ECO:0000256" key="1">
    <source>
        <dbReference type="ARBA" id="ARBA00022771"/>
    </source>
</evidence>
<keyword evidence="4" id="KW-0175">Coiled coil</keyword>
<dbReference type="GeneID" id="101848958"/>